<dbReference type="Pfam" id="PF07485">
    <property type="entry name" value="DUF1529"/>
    <property type="match status" value="2"/>
</dbReference>
<name>A0A6N7L276_9ACTN</name>
<organism evidence="2 3">
    <name type="scientific">Streptomyces kaniharaensis</name>
    <dbReference type="NCBI Taxonomy" id="212423"/>
    <lineage>
        <taxon>Bacteria</taxon>
        <taxon>Bacillati</taxon>
        <taxon>Actinomycetota</taxon>
        <taxon>Actinomycetes</taxon>
        <taxon>Kitasatosporales</taxon>
        <taxon>Streptomycetaceae</taxon>
        <taxon>Streptomyces</taxon>
    </lineage>
</organism>
<protein>
    <submittedName>
        <fullName evidence="2">DUF1259 domain-containing protein</fullName>
    </submittedName>
</protein>
<proteinExistence type="predicted"/>
<feature type="chain" id="PRO_5026792965" evidence="1">
    <location>
        <begin position="41"/>
        <end position="329"/>
    </location>
</feature>
<dbReference type="EMBL" id="WBOF01000002">
    <property type="protein sequence ID" value="MQS16294.1"/>
    <property type="molecule type" value="Genomic_DNA"/>
</dbReference>
<dbReference type="InterPro" id="IPR006311">
    <property type="entry name" value="TAT_signal"/>
</dbReference>
<evidence type="ECO:0000313" key="3">
    <source>
        <dbReference type="Proteomes" id="UP000450000"/>
    </source>
</evidence>
<evidence type="ECO:0000256" key="1">
    <source>
        <dbReference type="SAM" id="SignalP"/>
    </source>
</evidence>
<dbReference type="Proteomes" id="UP000450000">
    <property type="component" value="Unassembled WGS sequence"/>
</dbReference>
<dbReference type="OrthoDB" id="4687120at2"/>
<accession>A0A6N7L276</accession>
<evidence type="ECO:0000313" key="2">
    <source>
        <dbReference type="EMBL" id="MQS16294.1"/>
    </source>
</evidence>
<dbReference type="AlphaFoldDB" id="A0A6N7L276"/>
<keyword evidence="1" id="KW-0732">Signal</keyword>
<comment type="caution">
    <text evidence="2">The sequence shown here is derived from an EMBL/GenBank/DDBJ whole genome shotgun (WGS) entry which is preliminary data.</text>
</comment>
<dbReference type="PROSITE" id="PS51318">
    <property type="entry name" value="TAT"/>
    <property type="match status" value="1"/>
</dbReference>
<sequence length="329" mass="34505">MSSKRIRTGDAAASPSRRRLLTAAAVAPVLVGAGAAAAQAEPGHHGGHAALQPVPTTNADWQGVADVLSRSGTVNGGAVYKVGLPRRDLHVTSYGVTIKPGLSLGGYAVFARYQDGRTLMMGDLVVTEGELQRATDALHAGGLEQTAIHKHLLAHEPAIWWTHFHGMAEDPAVLARALKSALDTTAIPPAVPAGPPPALDLDTVGIDDALDAKGVNDGGIYKFTFKRCETVTEHGRILPPAMGVTTALNFQPLGGGRAAINGDFCMTADEVQDVLTALRHGGINVVELHNHGLMDEPRLFYCHFWAVEDAVVLARALRAAVDATNTTPA</sequence>
<dbReference type="InterPro" id="IPR011094">
    <property type="entry name" value="Uncharacterised_LppY/LpqO"/>
</dbReference>
<gene>
    <name evidence="2" type="ORF">F7Q99_29780</name>
</gene>
<keyword evidence="3" id="KW-1185">Reference proteome</keyword>
<dbReference type="RefSeq" id="WP_153467011.1">
    <property type="nucleotide sequence ID" value="NZ_WBOF01000002.1"/>
</dbReference>
<feature type="signal peptide" evidence="1">
    <location>
        <begin position="1"/>
        <end position="40"/>
    </location>
</feature>
<reference evidence="2 3" key="1">
    <citation type="submission" date="2019-09" db="EMBL/GenBank/DDBJ databases">
        <title>Genome Sequences of Streptomyces kaniharaensis ATCC 21070.</title>
        <authorList>
            <person name="Zhu W."/>
            <person name="De Crecy-Lagard V."/>
            <person name="Richards N.G."/>
        </authorList>
    </citation>
    <scope>NUCLEOTIDE SEQUENCE [LARGE SCALE GENOMIC DNA]</scope>
    <source>
        <strain evidence="2 3">SF-557</strain>
    </source>
</reference>